<evidence type="ECO:0000256" key="4">
    <source>
        <dbReference type="ARBA" id="ARBA00023125"/>
    </source>
</evidence>
<feature type="domain" description="Myb-like" evidence="8">
    <location>
        <begin position="95"/>
        <end position="147"/>
    </location>
</feature>
<evidence type="ECO:0000256" key="6">
    <source>
        <dbReference type="ARBA" id="ARBA00023242"/>
    </source>
</evidence>
<dbReference type="GeneID" id="104596600"/>
<evidence type="ECO:0000256" key="2">
    <source>
        <dbReference type="ARBA" id="ARBA00022737"/>
    </source>
</evidence>
<organism evidence="9 12">
    <name type="scientific">Nelumbo nucifera</name>
    <name type="common">Sacred lotus</name>
    <dbReference type="NCBI Taxonomy" id="4432"/>
    <lineage>
        <taxon>Eukaryota</taxon>
        <taxon>Viridiplantae</taxon>
        <taxon>Streptophyta</taxon>
        <taxon>Embryophyta</taxon>
        <taxon>Tracheophyta</taxon>
        <taxon>Spermatophyta</taxon>
        <taxon>Magnoliopsida</taxon>
        <taxon>Proteales</taxon>
        <taxon>Nelumbonaceae</taxon>
        <taxon>Nelumbo</taxon>
    </lineage>
</organism>
<keyword evidence="3" id="KW-0805">Transcription regulation</keyword>
<dbReference type="SMART" id="SM00717">
    <property type="entry name" value="SANT"/>
    <property type="match status" value="2"/>
</dbReference>
<feature type="compositionally biased region" description="Polar residues" evidence="7">
    <location>
        <begin position="381"/>
        <end position="434"/>
    </location>
</feature>
<evidence type="ECO:0000313" key="9">
    <source>
        <dbReference type="Proteomes" id="UP000189703"/>
    </source>
</evidence>
<evidence type="ECO:0000256" key="7">
    <source>
        <dbReference type="SAM" id="MobiDB-lite"/>
    </source>
</evidence>
<dbReference type="RefSeq" id="XP_010256151.1">
    <property type="nucleotide sequence ID" value="XM_010257849.2"/>
</dbReference>
<evidence type="ECO:0000256" key="5">
    <source>
        <dbReference type="ARBA" id="ARBA00023163"/>
    </source>
</evidence>
<feature type="compositionally biased region" description="Low complexity" evidence="7">
    <location>
        <begin position="361"/>
        <end position="380"/>
    </location>
</feature>
<evidence type="ECO:0000259" key="8">
    <source>
        <dbReference type="PROSITE" id="PS50090"/>
    </source>
</evidence>
<dbReference type="GO" id="GO:0006355">
    <property type="term" value="P:regulation of DNA-templated transcription"/>
    <property type="evidence" value="ECO:0007669"/>
    <property type="project" value="UniProtKB-ARBA"/>
</dbReference>
<dbReference type="Pfam" id="PF13837">
    <property type="entry name" value="Myb_DNA-bind_4"/>
    <property type="match status" value="2"/>
</dbReference>
<feature type="domain" description="Myb-like" evidence="8">
    <location>
        <begin position="443"/>
        <end position="501"/>
    </location>
</feature>
<dbReference type="InterPro" id="IPR044822">
    <property type="entry name" value="Myb_DNA-bind_4"/>
</dbReference>
<evidence type="ECO:0000313" key="12">
    <source>
        <dbReference type="RefSeq" id="XP_010256152.1"/>
    </source>
</evidence>
<protein>
    <submittedName>
        <fullName evidence="10 11">Trihelix transcription factor GTL2-like</fullName>
    </submittedName>
</protein>
<evidence type="ECO:0000256" key="3">
    <source>
        <dbReference type="ARBA" id="ARBA00023015"/>
    </source>
</evidence>
<feature type="region of interest" description="Disordered" evidence="7">
    <location>
        <begin position="539"/>
        <end position="594"/>
    </location>
</feature>
<dbReference type="PANTHER" id="PTHR21654">
    <property type="entry name" value="FI21293P1"/>
    <property type="match status" value="1"/>
</dbReference>
<sequence length="594" mass="67741">MFNGAPDQFHEFIASRAALTFPLPLTLPLHVSPPYFSGLDPSPPQHQVFQSHSLLLHQLHRQSPSVENDEQEEEREMDRTMQLQGLKSTSKLIDPWTEEEILALLRARSSIETGFSDFIWEHVSRKLAELGFRRSPDKCKEKFEELNSLCNNNNNNSSYTDNYRSFDELEAVYEGENPKTSAEMEITSEGGGKVTMNLEDNSGTETLVNPPVENKYVVKKSKVKKRRRSHKFELLKNFCEEIVNKIMAQQEELQSKLLEGMERREEERFAREEAWRKQEMVRINREIEIRQHEQAVARDREATIIELLKKFTTGPSHQNLSLLNEDLYKTTNKQNRLTSPSSSSPAQISEESTQFNLKEISSSTNPNLPSSSSQVPVPQNHPDSSVCQTNPIVPSSSTLAMGPQNPNSKTSQNNTVLPTSSTAVLPHQNPNSTSSDREDHGKRWPRDEVNSLINLRCNLYSSIEDKEGAKVPLWERISQGMLELGYKRSAKKCKEKWENINKYFRKTKGANKKRSPDSKTCPYFHQLRSLYNQGTLIVPSGGPENHSSSPENRLGSPETRFRSSQCGFNEATMHDDEGERNQQLGQVPALDFEY</sequence>
<dbReference type="RefSeq" id="XP_010256150.1">
    <property type="nucleotide sequence ID" value="XM_010257848.2"/>
</dbReference>
<dbReference type="GO" id="GO:0003677">
    <property type="term" value="F:DNA binding"/>
    <property type="evidence" value="ECO:0007669"/>
    <property type="project" value="UniProtKB-KW"/>
</dbReference>
<evidence type="ECO:0000313" key="11">
    <source>
        <dbReference type="RefSeq" id="XP_010256151.1"/>
    </source>
</evidence>
<dbReference type="KEGG" id="nnu:104596600"/>
<feature type="compositionally biased region" description="Basic and acidic residues" evidence="7">
    <location>
        <begin position="435"/>
        <end position="445"/>
    </location>
</feature>
<name>A0A1U7ZVF9_NELNU</name>
<dbReference type="InterPro" id="IPR001005">
    <property type="entry name" value="SANT/Myb"/>
</dbReference>
<feature type="compositionally biased region" description="Low complexity" evidence="7">
    <location>
        <begin position="339"/>
        <end position="352"/>
    </location>
</feature>
<proteinExistence type="predicted"/>
<dbReference type="OMA" id="NETNMVQ"/>
<keyword evidence="6" id="KW-0539">Nucleus</keyword>
<keyword evidence="5" id="KW-0804">Transcription</keyword>
<dbReference type="FunFam" id="1.10.10.60:FF:000061">
    <property type="entry name" value="Trihelix transcription factor GT-2"/>
    <property type="match status" value="1"/>
</dbReference>
<dbReference type="OrthoDB" id="691673at2759"/>
<keyword evidence="2" id="KW-0677">Repeat</keyword>
<dbReference type="Gene3D" id="1.10.10.60">
    <property type="entry name" value="Homeodomain-like"/>
    <property type="match status" value="2"/>
</dbReference>
<feature type="region of interest" description="Disordered" evidence="7">
    <location>
        <begin position="334"/>
        <end position="353"/>
    </location>
</feature>
<dbReference type="eggNOG" id="KOG4282">
    <property type="taxonomic scope" value="Eukaryota"/>
</dbReference>
<feature type="region of interest" description="Disordered" evidence="7">
    <location>
        <begin position="360"/>
        <end position="445"/>
    </location>
</feature>
<evidence type="ECO:0000313" key="10">
    <source>
        <dbReference type="RefSeq" id="XP_010256150.1"/>
    </source>
</evidence>
<reference evidence="10 11" key="1">
    <citation type="submission" date="2025-04" db="UniProtKB">
        <authorList>
            <consortium name="RefSeq"/>
        </authorList>
    </citation>
    <scope>IDENTIFICATION</scope>
</reference>
<gene>
    <name evidence="10 11 12" type="primary">LOC104596600</name>
</gene>
<keyword evidence="9" id="KW-1185">Reference proteome</keyword>
<dbReference type="PANTHER" id="PTHR21654:SF61">
    <property type="entry name" value="TRIHELIX TRANSCRIPTION FACTOR GTL2"/>
    <property type="match status" value="1"/>
</dbReference>
<dbReference type="AlphaFoldDB" id="A0A1U7ZVF9"/>
<dbReference type="CDD" id="cd12203">
    <property type="entry name" value="GT1"/>
    <property type="match status" value="2"/>
</dbReference>
<keyword evidence="4" id="KW-0238">DNA-binding</keyword>
<accession>A0A1U7ZVF9</accession>
<dbReference type="RefSeq" id="XP_010256152.1">
    <property type="nucleotide sequence ID" value="XM_010257850.2"/>
</dbReference>
<dbReference type="Proteomes" id="UP000189703">
    <property type="component" value="Unplaced"/>
</dbReference>
<comment type="subcellular location">
    <subcellularLocation>
        <location evidence="1">Nucleus</location>
    </subcellularLocation>
</comment>
<evidence type="ECO:0000256" key="1">
    <source>
        <dbReference type="ARBA" id="ARBA00004123"/>
    </source>
</evidence>
<dbReference type="PROSITE" id="PS50090">
    <property type="entry name" value="MYB_LIKE"/>
    <property type="match status" value="2"/>
</dbReference>
<dbReference type="GO" id="GO:0005634">
    <property type="term" value="C:nucleus"/>
    <property type="evidence" value="ECO:0007669"/>
    <property type="project" value="UniProtKB-SubCell"/>
</dbReference>